<dbReference type="AlphaFoldDB" id="A0A9W6T3W7"/>
<keyword evidence="1" id="KW-0472">Membrane</keyword>
<gene>
    <name evidence="2" type="ORF">Cboi02_000421900</name>
</gene>
<dbReference type="Pfam" id="PF01148">
    <property type="entry name" value="CTP_transf_1"/>
    <property type="match status" value="1"/>
</dbReference>
<evidence type="ECO:0000313" key="3">
    <source>
        <dbReference type="Proteomes" id="UP001165120"/>
    </source>
</evidence>
<proteinExistence type="predicted"/>
<sequence length="126" mass="13793">MSVFLLSWSDTAASTFGRAYGHLTPKIARGKSLAGSIAAFITGVFASYLLYDYLLPNFPLVNNNIHSDLSYDKDNNILNVHFLSLLSGLVAAVSEGIDLFNWDDNFTIPVLSSGFLWVVLKLTSTN</sequence>
<evidence type="ECO:0000313" key="2">
    <source>
        <dbReference type="EMBL" id="GME73895.1"/>
    </source>
</evidence>
<keyword evidence="1" id="KW-1133">Transmembrane helix</keyword>
<dbReference type="Proteomes" id="UP001165120">
    <property type="component" value="Unassembled WGS sequence"/>
</dbReference>
<feature type="transmembrane region" description="Helical" evidence="1">
    <location>
        <begin position="76"/>
        <end position="94"/>
    </location>
</feature>
<keyword evidence="1" id="KW-0812">Transmembrane</keyword>
<protein>
    <submittedName>
        <fullName evidence="2">Unnamed protein product</fullName>
    </submittedName>
</protein>
<dbReference type="GO" id="GO:0006654">
    <property type="term" value="P:phosphatidic acid biosynthetic process"/>
    <property type="evidence" value="ECO:0007669"/>
    <property type="project" value="TreeGrafter"/>
</dbReference>
<dbReference type="GO" id="GO:0005789">
    <property type="term" value="C:endoplasmic reticulum membrane"/>
    <property type="evidence" value="ECO:0007669"/>
    <property type="project" value="TreeGrafter"/>
</dbReference>
<accession>A0A9W6T3W7</accession>
<reference evidence="2" key="1">
    <citation type="submission" date="2023-04" db="EMBL/GenBank/DDBJ databases">
        <title>Candida boidinii NBRC 10035.</title>
        <authorList>
            <person name="Ichikawa N."/>
            <person name="Sato H."/>
            <person name="Tonouchi N."/>
        </authorList>
    </citation>
    <scope>NUCLEOTIDE SEQUENCE</scope>
    <source>
        <strain evidence="2">NBRC 10035</strain>
    </source>
</reference>
<dbReference type="EMBL" id="BSXN01001635">
    <property type="protein sequence ID" value="GME73895.1"/>
    <property type="molecule type" value="Genomic_DNA"/>
</dbReference>
<dbReference type="GO" id="GO:0004143">
    <property type="term" value="F:ATP-dependent diacylglycerol kinase activity"/>
    <property type="evidence" value="ECO:0007669"/>
    <property type="project" value="InterPro"/>
</dbReference>
<dbReference type="InterPro" id="IPR037997">
    <property type="entry name" value="Dgk1-like"/>
</dbReference>
<keyword evidence="3" id="KW-1185">Reference proteome</keyword>
<dbReference type="PANTHER" id="PTHR31303:SF1">
    <property type="entry name" value="CTP-DEPENDENT DIACYLGLYCEROL KINASE 1"/>
    <property type="match status" value="1"/>
</dbReference>
<comment type="caution">
    <text evidence="2">The sequence shown here is derived from an EMBL/GenBank/DDBJ whole genome shotgun (WGS) entry which is preliminary data.</text>
</comment>
<name>A0A9W6T3W7_CANBO</name>
<dbReference type="PANTHER" id="PTHR31303">
    <property type="entry name" value="CTP-DEPENDENT DIACYLGLYCEROL KINASE 1"/>
    <property type="match status" value="1"/>
</dbReference>
<organism evidence="2 3">
    <name type="scientific">Candida boidinii</name>
    <name type="common">Yeast</name>
    <dbReference type="NCBI Taxonomy" id="5477"/>
    <lineage>
        <taxon>Eukaryota</taxon>
        <taxon>Fungi</taxon>
        <taxon>Dikarya</taxon>
        <taxon>Ascomycota</taxon>
        <taxon>Saccharomycotina</taxon>
        <taxon>Pichiomycetes</taxon>
        <taxon>Pichiales</taxon>
        <taxon>Pichiaceae</taxon>
        <taxon>Ogataea</taxon>
        <taxon>Ogataea/Candida clade</taxon>
    </lineage>
</organism>
<evidence type="ECO:0000256" key="1">
    <source>
        <dbReference type="SAM" id="Phobius"/>
    </source>
</evidence>
<feature type="transmembrane region" description="Helical" evidence="1">
    <location>
        <begin position="33"/>
        <end position="55"/>
    </location>
</feature>